<feature type="non-terminal residue" evidence="2">
    <location>
        <position position="1"/>
    </location>
</feature>
<dbReference type="GO" id="GO:0005829">
    <property type="term" value="C:cytosol"/>
    <property type="evidence" value="ECO:0007669"/>
    <property type="project" value="TreeGrafter"/>
</dbReference>
<dbReference type="AlphaFoldDB" id="A0A382LCK7"/>
<dbReference type="NCBIfam" id="TIGR01180">
    <property type="entry name" value="aman2_put"/>
    <property type="match status" value="1"/>
</dbReference>
<feature type="domain" description="Glycosyl hydrolase family 92" evidence="1">
    <location>
        <begin position="1"/>
        <end position="372"/>
    </location>
</feature>
<dbReference type="GO" id="GO:0005975">
    <property type="term" value="P:carbohydrate metabolic process"/>
    <property type="evidence" value="ECO:0007669"/>
    <property type="project" value="InterPro"/>
</dbReference>
<gene>
    <name evidence="2" type="ORF">METZ01_LOCUS287280</name>
</gene>
<accession>A0A382LCK7</accession>
<dbReference type="GO" id="GO:0006516">
    <property type="term" value="P:glycoprotein catabolic process"/>
    <property type="evidence" value="ECO:0007669"/>
    <property type="project" value="TreeGrafter"/>
</dbReference>
<protein>
    <recommendedName>
        <fullName evidence="1">Glycosyl hydrolase family 92 domain-containing protein</fullName>
    </recommendedName>
</protein>
<reference evidence="2" key="1">
    <citation type="submission" date="2018-05" db="EMBL/GenBank/DDBJ databases">
        <authorList>
            <person name="Lanie J.A."/>
            <person name="Ng W.-L."/>
            <person name="Kazmierczak K.M."/>
            <person name="Andrzejewski T.M."/>
            <person name="Davidsen T.M."/>
            <person name="Wayne K.J."/>
            <person name="Tettelin H."/>
            <person name="Glass J.I."/>
            <person name="Rusch D."/>
            <person name="Podicherti R."/>
            <person name="Tsui H.-C.T."/>
            <person name="Winkler M.E."/>
        </authorList>
    </citation>
    <scope>NUCLEOTIDE SEQUENCE</scope>
</reference>
<sequence length="402" mass="45286">LWDTFRAAHPLFVLLYPDIATELVRTLLVKYEEGDLLPVWELAGNETGTMIGYHSIPVIADAYAKGLTNFDVETAFDAMKASAEANHLGLEFYKKKGYIPIDRENEGVSKTLEYAYDDWCIAKMAGNLDKLHDRENYMRRAMNYRQVFDSETKFMRGKKGGQWEPSFDPFAVTSSYTEANAWQYTYFVPHDISGMMEMMGGEKEFIDRLDDLFSASTNLSGRHQPDITGLIGQYAHGNEPSHNFAYLYNYAGKPWKTQNITRQIMDSLYNTGRDGLPGNEDCGQMSAWYVFSALGFYPVTPGEDIYVLGTPIFDEATIHMQNGNSFTIRAGGASSENRYIQEASLNGTSLHQSYLPHSTIISGGELNLKMGDRPNQNWAADHSKRPVSAMNLDIVANPVFDY</sequence>
<dbReference type="EMBL" id="UINC01086191">
    <property type="protein sequence ID" value="SVC34426.1"/>
    <property type="molecule type" value="Genomic_DNA"/>
</dbReference>
<dbReference type="SUPFAM" id="SSF48208">
    <property type="entry name" value="Six-hairpin glycosidases"/>
    <property type="match status" value="1"/>
</dbReference>
<dbReference type="PANTHER" id="PTHR12143:SF43">
    <property type="entry name" value="PUTATIVE-RELATED"/>
    <property type="match status" value="1"/>
</dbReference>
<dbReference type="FunFam" id="1.20.1050.60:FF:000001">
    <property type="entry name" value="Putative alpha-1,2-mannosidase"/>
    <property type="match status" value="1"/>
</dbReference>
<dbReference type="FunFam" id="3.30.2080.10:FF:000001">
    <property type="entry name" value="Alpha-1,2-mannosidase subfamily"/>
    <property type="match status" value="1"/>
</dbReference>
<evidence type="ECO:0000259" key="1">
    <source>
        <dbReference type="Pfam" id="PF07971"/>
    </source>
</evidence>
<dbReference type="Pfam" id="PF07971">
    <property type="entry name" value="Glyco_hydro_92"/>
    <property type="match status" value="1"/>
</dbReference>
<dbReference type="Gene3D" id="3.30.2080.10">
    <property type="entry name" value="GH92 mannosidase domain"/>
    <property type="match status" value="1"/>
</dbReference>
<evidence type="ECO:0000313" key="2">
    <source>
        <dbReference type="EMBL" id="SVC34426.1"/>
    </source>
</evidence>
<organism evidence="2">
    <name type="scientific">marine metagenome</name>
    <dbReference type="NCBI Taxonomy" id="408172"/>
    <lineage>
        <taxon>unclassified sequences</taxon>
        <taxon>metagenomes</taxon>
        <taxon>ecological metagenomes</taxon>
    </lineage>
</organism>
<dbReference type="InterPro" id="IPR012939">
    <property type="entry name" value="Glyco_hydro_92"/>
</dbReference>
<dbReference type="InterPro" id="IPR050883">
    <property type="entry name" value="PNGase"/>
</dbReference>
<dbReference type="Gene3D" id="1.20.1050.60">
    <property type="entry name" value="alpha-1,2-mannosidase"/>
    <property type="match status" value="1"/>
</dbReference>
<dbReference type="GO" id="GO:0000224">
    <property type="term" value="F:peptide-N4-(N-acetyl-beta-glucosaminyl)asparagine amidase activity"/>
    <property type="evidence" value="ECO:0007669"/>
    <property type="project" value="TreeGrafter"/>
</dbReference>
<proteinExistence type="predicted"/>
<feature type="non-terminal residue" evidence="2">
    <location>
        <position position="402"/>
    </location>
</feature>
<dbReference type="InterPro" id="IPR005887">
    <property type="entry name" value="GH92_a_mannosidase_put"/>
</dbReference>
<name>A0A382LCK7_9ZZZZ</name>
<dbReference type="PANTHER" id="PTHR12143">
    <property type="entry name" value="PEPTIDE N-GLYCANASE PNGASE -RELATED"/>
    <property type="match status" value="1"/>
</dbReference>
<dbReference type="InterPro" id="IPR008928">
    <property type="entry name" value="6-hairpin_glycosidase_sf"/>
</dbReference>